<name>A0A382JWF3_9ZZZZ</name>
<dbReference type="InterPro" id="IPR051961">
    <property type="entry name" value="Fungal_Metabolite_Diox"/>
</dbReference>
<dbReference type="EMBL" id="UINC01076751">
    <property type="protein sequence ID" value="SVC16208.1"/>
    <property type="molecule type" value="Genomic_DNA"/>
</dbReference>
<gene>
    <name evidence="1" type="ORF">METZ01_LOCUS269062</name>
</gene>
<evidence type="ECO:0008006" key="2">
    <source>
        <dbReference type="Google" id="ProtNLM"/>
    </source>
</evidence>
<accession>A0A382JWF3</accession>
<evidence type="ECO:0000313" key="1">
    <source>
        <dbReference type="EMBL" id="SVC16208.1"/>
    </source>
</evidence>
<organism evidence="1">
    <name type="scientific">marine metagenome</name>
    <dbReference type="NCBI Taxonomy" id="408172"/>
    <lineage>
        <taxon>unclassified sequences</taxon>
        <taxon>metagenomes</taxon>
        <taxon>ecological metagenomes</taxon>
    </lineage>
</organism>
<dbReference type="InterPro" id="IPR008775">
    <property type="entry name" value="Phytyl_CoA_dOase-like"/>
</dbReference>
<dbReference type="Gene3D" id="2.60.120.620">
    <property type="entry name" value="q2cbj1_9rhob like domain"/>
    <property type="match status" value="1"/>
</dbReference>
<dbReference type="SUPFAM" id="SSF51197">
    <property type="entry name" value="Clavaminate synthase-like"/>
    <property type="match status" value="1"/>
</dbReference>
<protein>
    <recommendedName>
        <fullName evidence="2">Fe2OG dioxygenase domain-containing protein</fullName>
    </recommendedName>
</protein>
<feature type="non-terminal residue" evidence="1">
    <location>
        <position position="1"/>
    </location>
</feature>
<feature type="non-terminal residue" evidence="1">
    <location>
        <position position="301"/>
    </location>
</feature>
<dbReference type="PANTHER" id="PTHR37563:SF2">
    <property type="entry name" value="PHYTANOYL-COA DIOXYGENASE FAMILY PROTEIN (AFU_ORTHOLOGUE AFUA_2G03330)"/>
    <property type="match status" value="1"/>
</dbReference>
<dbReference type="Pfam" id="PF05721">
    <property type="entry name" value="PhyH"/>
    <property type="match status" value="1"/>
</dbReference>
<sequence>VSVPIEFTPDYVEENSSRDQHLFRSFLRSGQPFTSIIENNPWLMPPDLSKPLEWGTGRYWDTTVARKHDYWKDFDLPEATKDINQMRKDIHEWGFCLIEEALSKQQCNQFIERIREQAEGERLAGINQPTPSGQYVNTLINKGDIFSKCIEQDPETVQAGPVIEQIIDEALGKGWICHSFLSNGADPGGYPQGLHIDQGPLLPWMTEEAPALFNTLYIPEDVNDENGGTLFIPGSHKTLIKAGSGGKVGKLPPAVNLEAVAGTIMLFDGRMLHGTGVNRSDKQRFVATMSNVKSWMRTQEN</sequence>
<dbReference type="PANTHER" id="PTHR37563">
    <property type="entry name" value="PHYTANOYL-COA DIOXYGENASE FAMILY PROTEIN (AFU_ORTHOLOGUE AFUA_2G03330)"/>
    <property type="match status" value="1"/>
</dbReference>
<reference evidence="1" key="1">
    <citation type="submission" date="2018-05" db="EMBL/GenBank/DDBJ databases">
        <authorList>
            <person name="Lanie J.A."/>
            <person name="Ng W.-L."/>
            <person name="Kazmierczak K.M."/>
            <person name="Andrzejewski T.M."/>
            <person name="Davidsen T.M."/>
            <person name="Wayne K.J."/>
            <person name="Tettelin H."/>
            <person name="Glass J.I."/>
            <person name="Rusch D."/>
            <person name="Podicherti R."/>
            <person name="Tsui H.-C.T."/>
            <person name="Winkler M.E."/>
        </authorList>
    </citation>
    <scope>NUCLEOTIDE SEQUENCE</scope>
</reference>
<proteinExistence type="predicted"/>
<dbReference type="AlphaFoldDB" id="A0A382JWF3"/>